<accession>A0A5N5WRT8</accession>
<dbReference type="AlphaFoldDB" id="A0A5N5WRT8"/>
<dbReference type="PIRSF" id="PIRSF028035">
    <property type="entry name" value="UCP028035"/>
    <property type="match status" value="1"/>
</dbReference>
<proteinExistence type="predicted"/>
<protein>
    <recommendedName>
        <fullName evidence="2">DUF6604 domain-containing protein</fullName>
    </recommendedName>
</protein>
<evidence type="ECO:0000313" key="4">
    <source>
        <dbReference type="Proteomes" id="UP000326565"/>
    </source>
</evidence>
<feature type="compositionally biased region" description="Basic residues" evidence="1">
    <location>
        <begin position="187"/>
        <end position="212"/>
    </location>
</feature>
<evidence type="ECO:0000313" key="3">
    <source>
        <dbReference type="EMBL" id="KAB8071049.1"/>
    </source>
</evidence>
<dbReference type="PANTHER" id="PTHR38795">
    <property type="entry name" value="DUF6604 DOMAIN-CONTAINING PROTEIN"/>
    <property type="match status" value="1"/>
</dbReference>
<dbReference type="OrthoDB" id="5339038at2759"/>
<evidence type="ECO:0000259" key="2">
    <source>
        <dbReference type="Pfam" id="PF20253"/>
    </source>
</evidence>
<dbReference type="Proteomes" id="UP000326565">
    <property type="component" value="Unassembled WGS sequence"/>
</dbReference>
<reference evidence="3 4" key="1">
    <citation type="submission" date="2019-04" db="EMBL/GenBank/DDBJ databases">
        <title>Friends and foes A comparative genomics study of 23 Aspergillus species from section Flavi.</title>
        <authorList>
            <consortium name="DOE Joint Genome Institute"/>
            <person name="Kjaerbolling I."/>
            <person name="Vesth T."/>
            <person name="Frisvad J.C."/>
            <person name="Nybo J.L."/>
            <person name="Theobald S."/>
            <person name="Kildgaard S."/>
            <person name="Isbrandt T."/>
            <person name="Kuo A."/>
            <person name="Sato A."/>
            <person name="Lyhne E.K."/>
            <person name="Kogle M.E."/>
            <person name="Wiebenga A."/>
            <person name="Kun R.S."/>
            <person name="Lubbers R.J."/>
            <person name="Makela M.R."/>
            <person name="Barry K."/>
            <person name="Chovatia M."/>
            <person name="Clum A."/>
            <person name="Daum C."/>
            <person name="Haridas S."/>
            <person name="He G."/>
            <person name="LaButti K."/>
            <person name="Lipzen A."/>
            <person name="Mondo S."/>
            <person name="Riley R."/>
            <person name="Salamov A."/>
            <person name="Simmons B.A."/>
            <person name="Magnuson J.K."/>
            <person name="Henrissat B."/>
            <person name="Mortensen U.H."/>
            <person name="Larsen T.O."/>
            <person name="Devries R.P."/>
            <person name="Grigoriev I.V."/>
            <person name="Machida M."/>
            <person name="Baker S.E."/>
            <person name="Andersen M.R."/>
        </authorList>
    </citation>
    <scope>NUCLEOTIDE SEQUENCE [LARGE SCALE GENOMIC DNA]</scope>
    <source>
        <strain evidence="3 4">CBS 151.66</strain>
    </source>
</reference>
<gene>
    <name evidence="3" type="ORF">BDV29DRAFT_179910</name>
</gene>
<feature type="region of interest" description="Disordered" evidence="1">
    <location>
        <begin position="164"/>
        <end position="218"/>
    </location>
</feature>
<dbReference type="InterPro" id="IPR046539">
    <property type="entry name" value="DUF6604"/>
</dbReference>
<dbReference type="EMBL" id="ML732284">
    <property type="protein sequence ID" value="KAB8071049.1"/>
    <property type="molecule type" value="Genomic_DNA"/>
</dbReference>
<feature type="domain" description="DUF6604" evidence="2">
    <location>
        <begin position="9"/>
        <end position="296"/>
    </location>
</feature>
<dbReference type="Pfam" id="PF20253">
    <property type="entry name" value="DUF6604"/>
    <property type="match status" value="1"/>
</dbReference>
<organism evidence="3 4">
    <name type="scientific">Aspergillus leporis</name>
    <dbReference type="NCBI Taxonomy" id="41062"/>
    <lineage>
        <taxon>Eukaryota</taxon>
        <taxon>Fungi</taxon>
        <taxon>Dikarya</taxon>
        <taxon>Ascomycota</taxon>
        <taxon>Pezizomycotina</taxon>
        <taxon>Eurotiomycetes</taxon>
        <taxon>Eurotiomycetidae</taxon>
        <taxon>Eurotiales</taxon>
        <taxon>Aspergillaceae</taxon>
        <taxon>Aspergillus</taxon>
        <taxon>Aspergillus subgen. Circumdati</taxon>
    </lineage>
</organism>
<dbReference type="InterPro" id="IPR016864">
    <property type="entry name" value="UCP028035"/>
</dbReference>
<feature type="region of interest" description="Disordered" evidence="1">
    <location>
        <begin position="826"/>
        <end position="845"/>
    </location>
</feature>
<keyword evidence="4" id="KW-1185">Reference proteome</keyword>
<name>A0A5N5WRT8_9EURO</name>
<sequence>MTTYNSYTAYKRDTRHLVYWIIRASNTIIKSLPNPEDDAPSELNTTGQITVPGLLSLSKLIAKHINPIPSTIYRLFQSVIEARTAIHEVFQGIVAKNPDAEIERSNASHKYFIDVLTEAFEALGGEDWVAKQKANSDKSEDKENLEQIIFTNKFNALNLRETKELSEEGDEMSDGEPDKEFKPVAAPRRRQQKKKSGKGKNGRGKKMKKKQKQAGFEERSLDDVPLESYRIIQDEDGIITDYLMAVYALVQEWADLRDYLQSLWHEVAYDGLNSAIAGTLCNVAITMVKQTQSAIFVDFPGHDSYETVMKTITRGDPEKAQTMFSAHILKISPDSTKVEVVQETKVDIKEQFSIHAYQDLLDFITDFQKTRSGKPTKRMLAEIRNWDPQLDLRQANKEQRIKWRRSYTINWLYDLVNVFSSIVVQRNTIKGENHDYAKVDWSMNGPWSVHRRLFGLNEFAGTITSLAMQQPNTDIRDKILPHHVFQLQSIVDSLTVSRGWSLSALRGHILSPPARGFRPRRDVDLFLDRNNEMIGSGYLNGVDVLRQLLERDSVLHADPNRHQALSELLQGVQEDFINWLGESKYMHGLQTIPPSRFSNTNGLWEYSPFLCGVGLMEGLEIAYLVNMKIWDRIPEPVLVIHLHNMLLQKGYITQPVGLYASLEELFPTAFFSAGKVPTSNFAGALLARINETGSRRLIFERKATARTAARSAVDIHGLLDVNANRFFRAKSTLTLYRQVDWDPERIADSDIRVTSLLGMARLGQKKQLIDPMTGERRLEDTELVNRARAQGMDEMALLDVSSLLGRLKAIDDVRLPETLLGSSSKGQRLSELSKRTGGATHPNDVHNDLNITGRKLLELLKWDIFADVCGEQPLSSLNYVWVTARFMMLFMQIEEELRRLKNPLYVRAYETEREWRWQKRVGLTMMALSEEDNECLQTMAREFQNPRVGFMNHIYWKDIEEMGTRIKSLNQGTKTNEGVDGCVVM</sequence>
<evidence type="ECO:0000256" key="1">
    <source>
        <dbReference type="SAM" id="MobiDB-lite"/>
    </source>
</evidence>
<dbReference type="PANTHER" id="PTHR38795:SF1">
    <property type="entry name" value="DUF6604 DOMAIN-CONTAINING PROTEIN"/>
    <property type="match status" value="1"/>
</dbReference>